<sequence length="57" mass="6514">MGKNCSFQGFHIAFRRLLLRVEEENRVEAESRECGPIEESECGSNELLECGPIEELE</sequence>
<dbReference type="EMBL" id="LXQA010055437">
    <property type="protein sequence ID" value="MCI04444.1"/>
    <property type="molecule type" value="Genomic_DNA"/>
</dbReference>
<organism evidence="1 2">
    <name type="scientific">Trifolium medium</name>
    <dbReference type="NCBI Taxonomy" id="97028"/>
    <lineage>
        <taxon>Eukaryota</taxon>
        <taxon>Viridiplantae</taxon>
        <taxon>Streptophyta</taxon>
        <taxon>Embryophyta</taxon>
        <taxon>Tracheophyta</taxon>
        <taxon>Spermatophyta</taxon>
        <taxon>Magnoliopsida</taxon>
        <taxon>eudicotyledons</taxon>
        <taxon>Gunneridae</taxon>
        <taxon>Pentapetalae</taxon>
        <taxon>rosids</taxon>
        <taxon>fabids</taxon>
        <taxon>Fabales</taxon>
        <taxon>Fabaceae</taxon>
        <taxon>Papilionoideae</taxon>
        <taxon>50 kb inversion clade</taxon>
        <taxon>NPAAA clade</taxon>
        <taxon>Hologalegina</taxon>
        <taxon>IRL clade</taxon>
        <taxon>Trifolieae</taxon>
        <taxon>Trifolium</taxon>
    </lineage>
</organism>
<keyword evidence="2" id="KW-1185">Reference proteome</keyword>
<dbReference type="AlphaFoldDB" id="A0A392NYB8"/>
<evidence type="ECO:0000313" key="2">
    <source>
        <dbReference type="Proteomes" id="UP000265520"/>
    </source>
</evidence>
<proteinExistence type="predicted"/>
<evidence type="ECO:0000313" key="1">
    <source>
        <dbReference type="EMBL" id="MCI04444.1"/>
    </source>
</evidence>
<reference evidence="1 2" key="1">
    <citation type="journal article" date="2018" name="Front. Plant Sci.">
        <title>Red Clover (Trifolium pratense) and Zigzag Clover (T. medium) - A Picture of Genomic Similarities and Differences.</title>
        <authorList>
            <person name="Dluhosova J."/>
            <person name="Istvanek J."/>
            <person name="Nedelnik J."/>
            <person name="Repkova J."/>
        </authorList>
    </citation>
    <scope>NUCLEOTIDE SEQUENCE [LARGE SCALE GENOMIC DNA]</scope>
    <source>
        <strain evidence="2">cv. 10/8</strain>
        <tissue evidence="1">Leaf</tissue>
    </source>
</reference>
<name>A0A392NYB8_9FABA</name>
<accession>A0A392NYB8</accession>
<protein>
    <submittedName>
        <fullName evidence="1">Uncharacterized protein</fullName>
    </submittedName>
</protein>
<comment type="caution">
    <text evidence="1">The sequence shown here is derived from an EMBL/GenBank/DDBJ whole genome shotgun (WGS) entry which is preliminary data.</text>
</comment>
<dbReference type="Proteomes" id="UP000265520">
    <property type="component" value="Unassembled WGS sequence"/>
</dbReference>